<gene>
    <name evidence="24" type="ORF">BCR34DRAFT_649628</name>
</gene>
<feature type="region of interest" description="Disordered" evidence="20">
    <location>
        <begin position="697"/>
        <end position="724"/>
    </location>
</feature>
<evidence type="ECO:0000256" key="22">
    <source>
        <dbReference type="SAM" id="SignalP"/>
    </source>
</evidence>
<evidence type="ECO:0000259" key="23">
    <source>
        <dbReference type="PROSITE" id="PS50089"/>
    </source>
</evidence>
<evidence type="ECO:0000256" key="17">
    <source>
        <dbReference type="ARBA" id="ARBA00077885"/>
    </source>
</evidence>
<comment type="subunit">
    <text evidence="15">Component of the DSC E3 ubiquitin ligase complex composed of dscA, dscB, dscC and dscD.</text>
</comment>
<dbReference type="InterPro" id="IPR021319">
    <property type="entry name" value="DUF2921"/>
</dbReference>
<dbReference type="GO" id="GO:0012505">
    <property type="term" value="C:endomembrane system"/>
    <property type="evidence" value="ECO:0007669"/>
    <property type="project" value="UniProtKB-SubCell"/>
</dbReference>
<comment type="catalytic activity">
    <reaction evidence="1">
        <text>S-ubiquitinyl-[E2 ubiquitin-conjugating enzyme]-L-cysteine + [acceptor protein]-L-lysine = [E2 ubiquitin-conjugating enzyme]-L-cysteine + N(6)-ubiquitinyl-[acceptor protein]-L-lysine.</text>
        <dbReference type="EC" id="2.3.2.27"/>
    </reaction>
</comment>
<evidence type="ECO:0000256" key="21">
    <source>
        <dbReference type="SAM" id="Phobius"/>
    </source>
</evidence>
<keyword evidence="25" id="KW-1185">Reference proteome</keyword>
<feature type="signal peptide" evidence="22">
    <location>
        <begin position="1"/>
        <end position="25"/>
    </location>
</feature>
<keyword evidence="8 22" id="KW-0732">Signal</keyword>
<feature type="transmembrane region" description="Helical" evidence="21">
    <location>
        <begin position="557"/>
        <end position="575"/>
    </location>
</feature>
<keyword evidence="7" id="KW-0479">Metal-binding</keyword>
<evidence type="ECO:0000313" key="25">
    <source>
        <dbReference type="Proteomes" id="UP000193144"/>
    </source>
</evidence>
<comment type="caution">
    <text evidence="24">The sequence shown here is derived from an EMBL/GenBank/DDBJ whole genome shotgun (WGS) entry which is preliminary data.</text>
</comment>
<evidence type="ECO:0000313" key="24">
    <source>
        <dbReference type="EMBL" id="ORY13176.1"/>
    </source>
</evidence>
<dbReference type="Gene3D" id="3.30.40.10">
    <property type="entry name" value="Zinc/RING finger domain, C3HC4 (zinc finger)"/>
    <property type="match status" value="1"/>
</dbReference>
<feature type="transmembrane region" description="Helical" evidence="21">
    <location>
        <begin position="611"/>
        <end position="631"/>
    </location>
</feature>
<dbReference type="GO" id="GO:0043161">
    <property type="term" value="P:proteasome-mediated ubiquitin-dependent protein catabolic process"/>
    <property type="evidence" value="ECO:0007669"/>
    <property type="project" value="TreeGrafter"/>
</dbReference>
<evidence type="ECO:0000256" key="19">
    <source>
        <dbReference type="PROSITE-ProRule" id="PRU00175"/>
    </source>
</evidence>
<evidence type="ECO:0000256" key="6">
    <source>
        <dbReference type="ARBA" id="ARBA00022692"/>
    </source>
</evidence>
<dbReference type="SUPFAM" id="SSF57850">
    <property type="entry name" value="RING/U-box"/>
    <property type="match status" value="1"/>
</dbReference>
<dbReference type="STRING" id="1231657.A0A1Y1ZSF4"/>
<dbReference type="PANTHER" id="PTHR22763:SF162">
    <property type="entry name" value="TRANSMEMBRANE E3 UBIQUITIN-PROTEIN LIGASE 1"/>
    <property type="match status" value="1"/>
</dbReference>
<feature type="transmembrane region" description="Helical" evidence="21">
    <location>
        <begin position="643"/>
        <end position="661"/>
    </location>
</feature>
<evidence type="ECO:0000256" key="4">
    <source>
        <dbReference type="ARBA" id="ARBA00012483"/>
    </source>
</evidence>
<feature type="transmembrane region" description="Helical" evidence="21">
    <location>
        <begin position="424"/>
        <end position="445"/>
    </location>
</feature>
<feature type="transmembrane region" description="Helical" evidence="21">
    <location>
        <begin position="581"/>
        <end position="599"/>
    </location>
</feature>
<keyword evidence="6 21" id="KW-0812">Transmembrane</keyword>
<dbReference type="InterPro" id="IPR001841">
    <property type="entry name" value="Znf_RING"/>
</dbReference>
<comment type="pathway">
    <text evidence="3">Protein modification; protein ubiquitination.</text>
</comment>
<keyword evidence="12 21" id="KW-1133">Transmembrane helix</keyword>
<dbReference type="GO" id="GO:0044695">
    <property type="term" value="C:Dsc E3 ubiquitin ligase complex"/>
    <property type="evidence" value="ECO:0007669"/>
    <property type="project" value="TreeGrafter"/>
</dbReference>
<dbReference type="Pfam" id="PF11145">
    <property type="entry name" value="DUF2921"/>
    <property type="match status" value="2"/>
</dbReference>
<evidence type="ECO:0000256" key="20">
    <source>
        <dbReference type="SAM" id="MobiDB-lite"/>
    </source>
</evidence>
<feature type="domain" description="RING-type" evidence="23">
    <location>
        <begin position="730"/>
        <end position="792"/>
    </location>
</feature>
<feature type="chain" id="PRO_5012056253" description="DSC E3 ubiquitin ligase complex subunit A" evidence="22">
    <location>
        <begin position="26"/>
        <end position="798"/>
    </location>
</feature>
<evidence type="ECO:0000256" key="2">
    <source>
        <dbReference type="ARBA" id="ARBA00004127"/>
    </source>
</evidence>
<protein>
    <recommendedName>
        <fullName evidence="16">DSC E3 ubiquitin ligase complex subunit A</fullName>
        <ecNumber evidence="4">2.3.2.27</ecNumber>
    </recommendedName>
    <alternativeName>
        <fullName evidence="17">Defective for SREBP cleavage protein A</fullName>
    </alternativeName>
    <alternativeName>
        <fullName evidence="18">RING-type E3 ubiquitin transferase dscA</fullName>
    </alternativeName>
</protein>
<dbReference type="PANTHER" id="PTHR22763">
    <property type="entry name" value="RING ZINC FINGER PROTEIN"/>
    <property type="match status" value="1"/>
</dbReference>
<feature type="transmembrane region" description="Helical" evidence="21">
    <location>
        <begin position="451"/>
        <end position="471"/>
    </location>
</feature>
<name>A0A1Y1ZSF4_9PLEO</name>
<feature type="region of interest" description="Disordered" evidence="20">
    <location>
        <begin position="484"/>
        <end position="543"/>
    </location>
</feature>
<dbReference type="EMBL" id="MCFA01000044">
    <property type="protein sequence ID" value="ORY13176.1"/>
    <property type="molecule type" value="Genomic_DNA"/>
</dbReference>
<dbReference type="PROSITE" id="PS50089">
    <property type="entry name" value="ZF_RING_2"/>
    <property type="match status" value="1"/>
</dbReference>
<accession>A0A1Y1ZSF4</accession>
<keyword evidence="10" id="KW-0833">Ubl conjugation pathway</keyword>
<dbReference type="AlphaFoldDB" id="A0A1Y1ZSF4"/>
<sequence>MEVRRDPKSFLFFIILLLLINSPEPQQQTFSSRSHYDEVLTREWDELEILNRTQYGDFDAGQDRWLNITGLRDEDSFAWDLLGPVQERAKEQTKGLLGETAGDAFDGTLEGRTTIPLYRNASGYVEGEWVRSPLGRVRHPSDLNSSDILLDNPFPIVEYERNLTGTGGMVRLYITETEGRMRTDENRSISEITVRMIIGDHDSVGGNWWELVLNGIHFPKFGGSIVTTTSEKFSGIFALPHFSLSQHLYSASQKLLNRTIHETIERQLSRAYPIWNPWTSASESSDGMGGNTHCEFVLFLQEHPVAFDQTLDQNSEKELPPMDWLERELRYPTGAPLPRRTPLSLSMVGFSPDCGFVIESKGPPDYSQAFSHLTGSKTEEFNDRARHGIMAFAATLSLQLLLLVKQMKETATPSTRNRISFYTIAMLALGDGFAFLALIFMHLFLGTSQLALYSTAFLALFLGVFELRFLMDIWTVQATEQLRQERQHTTPTPAPPPPTQSSDTLPPPVTTARPPASPPIIIGSDQDEPMENGNAPAGEPTTTVPGRAELGTLYSRYCLLLIGIFFVTLQFTTVRLTVRSFYFNMLSFLYLSFWCPQIYRNIMRNCRKALRWDFVLGQSFVRMIPITYFYAVSDNVLFSRNDLTALMILAGWVWVQILALASQELLGSRFFIREGWAPPAYDYHPVLREDEEDATMPIGSAQSPEDDESGPSSMSKAGESKGKGKKVFDCSICTQDIEVPVVPSGASSENAPGLGGMILQRRAYMVTPCRHIFHTPCLEGWMRYRLQCPNCREILPPL</sequence>
<evidence type="ECO:0000256" key="10">
    <source>
        <dbReference type="ARBA" id="ARBA00022786"/>
    </source>
</evidence>
<dbReference type="UniPathway" id="UPA00143"/>
<keyword evidence="5" id="KW-0808">Transferase</keyword>
<comment type="subcellular location">
    <subcellularLocation>
        <location evidence="2">Endomembrane system</location>
        <topology evidence="2">Multi-pass membrane protein</topology>
    </subcellularLocation>
</comment>
<dbReference type="OrthoDB" id="9984778at2759"/>
<evidence type="ECO:0000256" key="12">
    <source>
        <dbReference type="ARBA" id="ARBA00022989"/>
    </source>
</evidence>
<dbReference type="InterPro" id="IPR050731">
    <property type="entry name" value="HRD1_E3_ubiq-ligases"/>
</dbReference>
<evidence type="ECO:0000256" key="3">
    <source>
        <dbReference type="ARBA" id="ARBA00004906"/>
    </source>
</evidence>
<evidence type="ECO:0000256" key="7">
    <source>
        <dbReference type="ARBA" id="ARBA00022723"/>
    </source>
</evidence>
<reference evidence="24 25" key="1">
    <citation type="submission" date="2016-07" db="EMBL/GenBank/DDBJ databases">
        <title>Pervasive Adenine N6-methylation of Active Genes in Fungi.</title>
        <authorList>
            <consortium name="DOE Joint Genome Institute"/>
            <person name="Mondo S.J."/>
            <person name="Dannebaum R.O."/>
            <person name="Kuo R.C."/>
            <person name="Labutti K."/>
            <person name="Haridas S."/>
            <person name="Kuo A."/>
            <person name="Salamov A."/>
            <person name="Ahrendt S.R."/>
            <person name="Lipzen A."/>
            <person name="Sullivan W."/>
            <person name="Andreopoulos W.B."/>
            <person name="Clum A."/>
            <person name="Lindquist E."/>
            <person name="Daum C."/>
            <person name="Ramamoorthy G.K."/>
            <person name="Gryganskyi A."/>
            <person name="Culley D."/>
            <person name="Magnuson J.K."/>
            <person name="James T.Y."/>
            <person name="O'Malley M.A."/>
            <person name="Stajich J.E."/>
            <person name="Spatafora J.W."/>
            <person name="Visel A."/>
            <person name="Grigoriev I.V."/>
        </authorList>
    </citation>
    <scope>NUCLEOTIDE SEQUENCE [LARGE SCALE GENOMIC DNA]</scope>
    <source>
        <strain evidence="24 25">CBS 115471</strain>
    </source>
</reference>
<evidence type="ECO:0000256" key="16">
    <source>
        <dbReference type="ARBA" id="ARBA00071072"/>
    </source>
</evidence>
<evidence type="ECO:0000256" key="9">
    <source>
        <dbReference type="ARBA" id="ARBA00022771"/>
    </source>
</evidence>
<evidence type="ECO:0000256" key="11">
    <source>
        <dbReference type="ARBA" id="ARBA00022833"/>
    </source>
</evidence>
<feature type="compositionally biased region" description="Pro residues" evidence="20">
    <location>
        <begin position="492"/>
        <end position="509"/>
    </location>
</feature>
<evidence type="ECO:0000256" key="1">
    <source>
        <dbReference type="ARBA" id="ARBA00000900"/>
    </source>
</evidence>
<proteinExistence type="predicted"/>
<dbReference type="Proteomes" id="UP000193144">
    <property type="component" value="Unassembled WGS sequence"/>
</dbReference>
<keyword evidence="9 19" id="KW-0863">Zinc-finger</keyword>
<organism evidence="24 25">
    <name type="scientific">Clohesyomyces aquaticus</name>
    <dbReference type="NCBI Taxonomy" id="1231657"/>
    <lineage>
        <taxon>Eukaryota</taxon>
        <taxon>Fungi</taxon>
        <taxon>Dikarya</taxon>
        <taxon>Ascomycota</taxon>
        <taxon>Pezizomycotina</taxon>
        <taxon>Dothideomycetes</taxon>
        <taxon>Pleosporomycetidae</taxon>
        <taxon>Pleosporales</taxon>
        <taxon>Lindgomycetaceae</taxon>
        <taxon>Clohesyomyces</taxon>
    </lineage>
</organism>
<dbReference type="GO" id="GO:0008270">
    <property type="term" value="F:zinc ion binding"/>
    <property type="evidence" value="ECO:0007669"/>
    <property type="project" value="UniProtKB-KW"/>
</dbReference>
<evidence type="ECO:0000256" key="14">
    <source>
        <dbReference type="ARBA" id="ARBA00056116"/>
    </source>
</evidence>
<comment type="function">
    <text evidence="14">Catalytic component of the DSC E3 ubiquitin ligase complex which is required for the srbA transcriptional activator proteolytic cleavage to release the soluble transcription factor from the membrane in low oxygen or sterol conditions. Required for growth during hypoxia and triazole drug susceptibility, as well as for virulence in a murine model of invasive pulmonary aspergillosis (IPA).</text>
</comment>
<evidence type="ECO:0000256" key="5">
    <source>
        <dbReference type="ARBA" id="ARBA00022679"/>
    </source>
</evidence>
<evidence type="ECO:0000256" key="13">
    <source>
        <dbReference type="ARBA" id="ARBA00023136"/>
    </source>
</evidence>
<dbReference type="EC" id="2.3.2.27" evidence="4"/>
<evidence type="ECO:0000256" key="18">
    <source>
        <dbReference type="ARBA" id="ARBA00082128"/>
    </source>
</evidence>
<dbReference type="GO" id="GO:0061630">
    <property type="term" value="F:ubiquitin protein ligase activity"/>
    <property type="evidence" value="ECO:0007669"/>
    <property type="project" value="UniProtKB-EC"/>
</dbReference>
<evidence type="ECO:0000256" key="8">
    <source>
        <dbReference type="ARBA" id="ARBA00022729"/>
    </source>
</evidence>
<evidence type="ECO:0000256" key="15">
    <source>
        <dbReference type="ARBA" id="ARBA00063126"/>
    </source>
</evidence>
<dbReference type="InterPro" id="IPR013083">
    <property type="entry name" value="Znf_RING/FYVE/PHD"/>
</dbReference>
<dbReference type="GO" id="GO:0016567">
    <property type="term" value="P:protein ubiquitination"/>
    <property type="evidence" value="ECO:0007669"/>
    <property type="project" value="UniProtKB-UniPathway"/>
</dbReference>
<dbReference type="FunFam" id="3.30.40.10:FF:000626">
    <property type="entry name" value="Transmembrane ubiquitin ligase 1"/>
    <property type="match status" value="1"/>
</dbReference>
<keyword evidence="11" id="KW-0862">Zinc</keyword>
<feature type="transmembrane region" description="Helical" evidence="21">
    <location>
        <begin position="387"/>
        <end position="404"/>
    </location>
</feature>
<dbReference type="SMART" id="SM00184">
    <property type="entry name" value="RING"/>
    <property type="match status" value="1"/>
</dbReference>
<keyword evidence="13 21" id="KW-0472">Membrane</keyword>
<dbReference type="Pfam" id="PF13639">
    <property type="entry name" value="zf-RING_2"/>
    <property type="match status" value="1"/>
</dbReference>